<keyword evidence="1" id="KW-0472">Membrane</keyword>
<proteinExistence type="predicted"/>
<gene>
    <name evidence="2" type="ORF">DES37_12152</name>
</gene>
<accession>A0A317PKK4</accession>
<keyword evidence="1" id="KW-0812">Transmembrane</keyword>
<feature type="transmembrane region" description="Helical" evidence="1">
    <location>
        <begin position="6"/>
        <end position="28"/>
    </location>
</feature>
<keyword evidence="1" id="KW-1133">Transmembrane helix</keyword>
<evidence type="ECO:0000256" key="1">
    <source>
        <dbReference type="SAM" id="Phobius"/>
    </source>
</evidence>
<dbReference type="Proteomes" id="UP000246744">
    <property type="component" value="Unassembled WGS sequence"/>
</dbReference>
<sequence length="49" mass="5708">MPLHQFRVWCATPACNIGTITFLINIFITSLTLKAQKEYQLTHCFNCIY</sequence>
<evidence type="ECO:0000313" key="2">
    <source>
        <dbReference type="EMBL" id="PWW01316.1"/>
    </source>
</evidence>
<name>A0A317PKK4_9ENTR</name>
<comment type="caution">
    <text evidence="2">The sequence shown here is derived from an EMBL/GenBank/DDBJ whole genome shotgun (WGS) entry which is preliminary data.</text>
</comment>
<dbReference type="AlphaFoldDB" id="A0A317PKK4"/>
<organism evidence="2 3">
    <name type="scientific">Mangrovibacter plantisponsor</name>
    <dbReference type="NCBI Taxonomy" id="451513"/>
    <lineage>
        <taxon>Bacteria</taxon>
        <taxon>Pseudomonadati</taxon>
        <taxon>Pseudomonadota</taxon>
        <taxon>Gammaproteobacteria</taxon>
        <taxon>Enterobacterales</taxon>
        <taxon>Enterobacteriaceae</taxon>
        <taxon>Mangrovibacter</taxon>
    </lineage>
</organism>
<evidence type="ECO:0000313" key="3">
    <source>
        <dbReference type="Proteomes" id="UP000246744"/>
    </source>
</evidence>
<protein>
    <submittedName>
        <fullName evidence="2">Uncharacterized protein</fullName>
    </submittedName>
</protein>
<dbReference type="EMBL" id="QGTS01000021">
    <property type="protein sequence ID" value="PWW01316.1"/>
    <property type="molecule type" value="Genomic_DNA"/>
</dbReference>
<reference evidence="2 3" key="1">
    <citation type="submission" date="2018-05" db="EMBL/GenBank/DDBJ databases">
        <title>Genomic Encyclopedia of Type Strains, Phase IV (KMG-IV): sequencing the most valuable type-strain genomes for metagenomic binning, comparative biology and taxonomic classification.</title>
        <authorList>
            <person name="Goeker M."/>
        </authorList>
    </citation>
    <scope>NUCLEOTIDE SEQUENCE [LARGE SCALE GENOMIC DNA]</scope>
    <source>
        <strain evidence="2 3">DSM 19579</strain>
    </source>
</reference>
<keyword evidence="3" id="KW-1185">Reference proteome</keyword>